<sequence>MVNREDNRYGQLNKKRLRSLIKLKPLEWLLLSLPPPSPPHSSSCSSLSWVWLFSWMEVMQGDKDTRQRQAGWRGNTEAREREEKEEKKTRQVQQGNEQ</sequence>
<feature type="region of interest" description="Disordered" evidence="1">
    <location>
        <begin position="64"/>
        <end position="98"/>
    </location>
</feature>
<name>A0AAE1EZ67_PETCI</name>
<gene>
    <name evidence="2" type="ORF">Pcinc_030240</name>
</gene>
<evidence type="ECO:0000313" key="3">
    <source>
        <dbReference type="Proteomes" id="UP001286313"/>
    </source>
</evidence>
<evidence type="ECO:0000256" key="1">
    <source>
        <dbReference type="SAM" id="MobiDB-lite"/>
    </source>
</evidence>
<dbReference type="Proteomes" id="UP001286313">
    <property type="component" value="Unassembled WGS sequence"/>
</dbReference>
<comment type="caution">
    <text evidence="2">The sequence shown here is derived from an EMBL/GenBank/DDBJ whole genome shotgun (WGS) entry which is preliminary data.</text>
</comment>
<protein>
    <submittedName>
        <fullName evidence="2">Uncharacterized protein</fullName>
    </submittedName>
</protein>
<accession>A0AAE1EZ67</accession>
<dbReference type="EMBL" id="JAWQEG010003882">
    <property type="protein sequence ID" value="KAK3864046.1"/>
    <property type="molecule type" value="Genomic_DNA"/>
</dbReference>
<proteinExistence type="predicted"/>
<dbReference type="AlphaFoldDB" id="A0AAE1EZ67"/>
<feature type="compositionally biased region" description="Basic and acidic residues" evidence="1">
    <location>
        <begin position="76"/>
        <end position="89"/>
    </location>
</feature>
<evidence type="ECO:0000313" key="2">
    <source>
        <dbReference type="EMBL" id="KAK3864046.1"/>
    </source>
</evidence>
<reference evidence="2" key="1">
    <citation type="submission" date="2023-10" db="EMBL/GenBank/DDBJ databases">
        <title>Genome assemblies of two species of porcelain crab, Petrolisthes cinctipes and Petrolisthes manimaculis (Anomura: Porcellanidae).</title>
        <authorList>
            <person name="Angst P."/>
        </authorList>
    </citation>
    <scope>NUCLEOTIDE SEQUENCE</scope>
    <source>
        <strain evidence="2">PB745_01</strain>
        <tissue evidence="2">Gill</tissue>
    </source>
</reference>
<organism evidence="2 3">
    <name type="scientific">Petrolisthes cinctipes</name>
    <name type="common">Flat porcelain crab</name>
    <dbReference type="NCBI Taxonomy" id="88211"/>
    <lineage>
        <taxon>Eukaryota</taxon>
        <taxon>Metazoa</taxon>
        <taxon>Ecdysozoa</taxon>
        <taxon>Arthropoda</taxon>
        <taxon>Crustacea</taxon>
        <taxon>Multicrustacea</taxon>
        <taxon>Malacostraca</taxon>
        <taxon>Eumalacostraca</taxon>
        <taxon>Eucarida</taxon>
        <taxon>Decapoda</taxon>
        <taxon>Pleocyemata</taxon>
        <taxon>Anomura</taxon>
        <taxon>Galatheoidea</taxon>
        <taxon>Porcellanidae</taxon>
        <taxon>Petrolisthes</taxon>
    </lineage>
</organism>
<keyword evidence="3" id="KW-1185">Reference proteome</keyword>